<reference evidence="6" key="2">
    <citation type="submission" date="2017-05" db="UniProtKB">
        <authorList>
            <consortium name="EnsemblMetazoa"/>
        </authorList>
    </citation>
    <scope>IDENTIFICATION</scope>
</reference>
<accession>A0A1X7TGZ7</accession>
<dbReference type="InterPro" id="IPR022083">
    <property type="entry name" value="KBP"/>
</dbReference>
<sequence>MAADSEDYTSLSPTLIEWIKEEIKPLYDEYLSYIKESGKDPEEEPYRSLYSARKTLLLIKDKIGQAPPEINDSLHPLSITLSSLLAANYINTDETSAGQREYESILELSKSLEFQGRVTFAMVTACNGLGIVWSNRSEEYEKSLELLKQGETLYKSYHHPPPLSDEDLFSGDIRDEGEREKTFEDLHTHTLFYLAQVYTHLDQPGLSAQYCQNTLSRQLETKSYDPIEWSLNAATISQYYINVANYPQARHCLAAASVVLRSYSDELGGKGEEMKEKLEQSEADVSRCWIKYAISLLTHSCTESGERGGGGGTREKVAIVHRFEPLELADVEGQVSCDVVENYQDASKVFLFAEAQIKSAQKFYNLEDHATDFVSISQDHSSLYKVLSFFESDLSLKCRMHKRRVDILSSLLSCLNPQYYLVLNRQLMFELGDTLNDMANNKIILASEEGSSPSQHQIQKINRLLNDAIKHYGEFFSSFETQPEAEYLHSFLTSKLNVARLHSKLLAGNPGEQIKNLETSIQSYKWLIEYCESHTEEIKEVFTEELGLCKEMVALLPQKVELIRSQNITM</sequence>
<evidence type="ECO:0000256" key="3">
    <source>
        <dbReference type="ARBA" id="ARBA00016840"/>
    </source>
</evidence>
<dbReference type="AlphaFoldDB" id="A0A1X7TGZ7"/>
<dbReference type="OMA" id="TIMSECA"/>
<keyword evidence="5" id="KW-0206">Cytoskeleton</keyword>
<dbReference type="EnsemblMetazoa" id="XM_003390529.2">
    <property type="protein sequence ID" value="XP_003390577.1"/>
    <property type="gene ID" value="LOC100638235"/>
</dbReference>
<dbReference type="Pfam" id="PF12309">
    <property type="entry name" value="KBP_C"/>
    <property type="match status" value="1"/>
</dbReference>
<evidence type="ECO:0000256" key="1">
    <source>
        <dbReference type="ARBA" id="ARBA00004245"/>
    </source>
</evidence>
<comment type="subcellular location">
    <subcellularLocation>
        <location evidence="1">Cytoplasm</location>
        <location evidence="1">Cytoskeleton</location>
    </subcellularLocation>
</comment>
<dbReference type="FunCoup" id="A0A1X7TGZ7">
    <property type="interactions" value="378"/>
</dbReference>
<dbReference type="OrthoDB" id="409897at2759"/>
<dbReference type="Proteomes" id="UP000007879">
    <property type="component" value="Unassembled WGS sequence"/>
</dbReference>
<proteinExistence type="inferred from homology"/>
<reference evidence="7" key="1">
    <citation type="journal article" date="2010" name="Nature">
        <title>The Amphimedon queenslandica genome and the evolution of animal complexity.</title>
        <authorList>
            <person name="Srivastava M."/>
            <person name="Simakov O."/>
            <person name="Chapman J."/>
            <person name="Fahey B."/>
            <person name="Gauthier M.E."/>
            <person name="Mitros T."/>
            <person name="Richards G.S."/>
            <person name="Conaco C."/>
            <person name="Dacre M."/>
            <person name="Hellsten U."/>
            <person name="Larroux C."/>
            <person name="Putnam N.H."/>
            <person name="Stanke M."/>
            <person name="Adamska M."/>
            <person name="Darling A."/>
            <person name="Degnan S.M."/>
            <person name="Oakley T.H."/>
            <person name="Plachetzki D.C."/>
            <person name="Zhai Y."/>
            <person name="Adamski M."/>
            <person name="Calcino A."/>
            <person name="Cummins S.F."/>
            <person name="Goodstein D.M."/>
            <person name="Harris C."/>
            <person name="Jackson D.J."/>
            <person name="Leys S.P."/>
            <person name="Shu S."/>
            <person name="Woodcroft B.J."/>
            <person name="Vervoort M."/>
            <person name="Kosik K.S."/>
            <person name="Manning G."/>
            <person name="Degnan B.M."/>
            <person name="Rokhsar D.S."/>
        </authorList>
    </citation>
    <scope>NUCLEOTIDE SEQUENCE [LARGE SCALE GENOMIC DNA]</scope>
</reference>
<keyword evidence="4" id="KW-0963">Cytoplasm</keyword>
<evidence type="ECO:0000256" key="5">
    <source>
        <dbReference type="ARBA" id="ARBA00023212"/>
    </source>
</evidence>
<dbReference type="KEGG" id="aqu:100638235"/>
<keyword evidence="7" id="KW-1185">Reference proteome</keyword>
<dbReference type="PANTHER" id="PTHR46321">
    <property type="entry name" value="KIF1-BINDING PROTEIN"/>
    <property type="match status" value="1"/>
</dbReference>
<evidence type="ECO:0000313" key="7">
    <source>
        <dbReference type="Proteomes" id="UP000007879"/>
    </source>
</evidence>
<dbReference type="PANTHER" id="PTHR46321:SF1">
    <property type="entry name" value="KIF-BINDING PROTEIN"/>
    <property type="match status" value="1"/>
</dbReference>
<dbReference type="InParanoid" id="A0A1X7TGZ7"/>
<dbReference type="eggNOG" id="ENOG502QPZT">
    <property type="taxonomic scope" value="Eukaryota"/>
</dbReference>
<evidence type="ECO:0000256" key="2">
    <source>
        <dbReference type="ARBA" id="ARBA00010305"/>
    </source>
</evidence>
<evidence type="ECO:0000256" key="4">
    <source>
        <dbReference type="ARBA" id="ARBA00022490"/>
    </source>
</evidence>
<organism evidence="6">
    <name type="scientific">Amphimedon queenslandica</name>
    <name type="common">Sponge</name>
    <dbReference type="NCBI Taxonomy" id="400682"/>
    <lineage>
        <taxon>Eukaryota</taxon>
        <taxon>Metazoa</taxon>
        <taxon>Porifera</taxon>
        <taxon>Demospongiae</taxon>
        <taxon>Heteroscleromorpha</taxon>
        <taxon>Haplosclerida</taxon>
        <taxon>Niphatidae</taxon>
        <taxon>Amphimedon</taxon>
    </lineage>
</organism>
<protein>
    <recommendedName>
        <fullName evidence="3">KIF-binding protein</fullName>
    </recommendedName>
</protein>
<name>A0A1X7TGZ7_AMPQE</name>
<dbReference type="GO" id="GO:0005856">
    <property type="term" value="C:cytoskeleton"/>
    <property type="evidence" value="ECO:0007669"/>
    <property type="project" value="UniProtKB-SubCell"/>
</dbReference>
<gene>
    <name evidence="6" type="primary">100638235</name>
</gene>
<evidence type="ECO:0000313" key="6">
    <source>
        <dbReference type="EnsemblMetazoa" id="Aqu2.1.13966_001"/>
    </source>
</evidence>
<comment type="similarity">
    <text evidence="2">Belongs to the KIF-binding protein family.</text>
</comment>
<dbReference type="EnsemblMetazoa" id="Aqu2.1.13966_001">
    <property type="protein sequence ID" value="Aqu2.1.13966_001"/>
    <property type="gene ID" value="Aqu2.1.13966"/>
</dbReference>